<sequence length="811" mass="86849">MNLNGSAAQTHNYNDLPVSHDTPHLTPFPKLVNPPPNVPPSDEELEATLENARTLVLNSNDPEMQLAWAADALVYVGVCTDNEERIAAARPHAARSKTPRVEHQLKTDAMNIVTFLADQHHPKAEFLRGMWLEWGRLGQREDKKEAFRCYSRAADRGYARAEYRIGMLYESYNDPIKALRHYHRGVDVGDAASCYRLGMMTLRGQHGQPQDFAKGVDLIKRSAQAADENAAQGAYVYGMLLARQLPQVEVPESSLQYDERGARINIEKAAYLKFAKAQLKMGSCYELGELGCEFSPALSMHYYALASKQGEAEADMGLSKWFLVGSEGIFPKNEDLAYTHAERAAQSGLATAEFAMGYFHEIGMHVPVDLDKALEWYQKASKHGNGDAQGRIDGLARKQVLSKKDHENVAITRIKSQYGSMRGARPERFEQRQQAPSRLGQSTTAEESSGYGNSGSGPAPPRANGMRLSASYNSYVQPPSRESTTTPYPIDNRPPTVAPLESRPGSVVPYPLEDGPPGPPMQKPAARLGPMGGFFNANPPPRPATAVNQDMRPSSAFQLNPELRSSSASTVPQLPSQGGRQSPYLPSTYNTAQNSRPMIPMQAQHGSYGSGPGMRPIAGRIASGPAGMQNYGGPTGPRPGPTPGPPTPQPGKLAHAPTAPPAQPPQRLDIGFSAPAEARGHRYGPPSVGGKPASPTAAGRSGSMPNFDHPASLPPTAGGGGGGRISRPGSRPPQESRTPVLPSGGGGGGGAPRPPIKDRDSTAAPSSLPSIALKPNQVPPQARPIPSGKGPKTFDEMGVPAQTKDSECVIM</sequence>
<gene>
    <name evidence="3" type="ORF">B0A55_04150</name>
</gene>
<feature type="region of interest" description="Disordered" evidence="2">
    <location>
        <begin position="535"/>
        <end position="811"/>
    </location>
</feature>
<feature type="compositionally biased region" description="Polar residues" evidence="2">
    <location>
        <begin position="546"/>
        <end position="596"/>
    </location>
</feature>
<dbReference type="STRING" id="329884.A0A4U0XRP5"/>
<protein>
    <recommendedName>
        <fullName evidence="5">HCP-like protein</fullName>
    </recommendedName>
</protein>
<dbReference type="InterPro" id="IPR006597">
    <property type="entry name" value="Sel1-like"/>
</dbReference>
<feature type="region of interest" description="Disordered" evidence="2">
    <location>
        <begin position="1"/>
        <end position="26"/>
    </location>
</feature>
<feature type="compositionally biased region" description="Polar residues" evidence="2">
    <location>
        <begin position="470"/>
        <end position="487"/>
    </location>
</feature>
<dbReference type="OrthoDB" id="4095816at2759"/>
<dbReference type="InterPro" id="IPR011990">
    <property type="entry name" value="TPR-like_helical_dom_sf"/>
</dbReference>
<keyword evidence="4" id="KW-1185">Reference proteome</keyword>
<evidence type="ECO:0000256" key="2">
    <source>
        <dbReference type="SAM" id="MobiDB-lite"/>
    </source>
</evidence>
<evidence type="ECO:0000256" key="1">
    <source>
        <dbReference type="ARBA" id="ARBA00022737"/>
    </source>
</evidence>
<name>A0A4U0XRP5_9PEZI</name>
<dbReference type="SUPFAM" id="SSF81901">
    <property type="entry name" value="HCP-like"/>
    <property type="match status" value="2"/>
</dbReference>
<dbReference type="PANTHER" id="PTHR46430:SF2">
    <property type="entry name" value="CHITIN SYNTHASE REGULATORY FACTOR 4"/>
    <property type="match status" value="1"/>
</dbReference>
<dbReference type="Pfam" id="PF08238">
    <property type="entry name" value="Sel1"/>
    <property type="match status" value="6"/>
</dbReference>
<feature type="compositionally biased region" description="Polar residues" evidence="2">
    <location>
        <begin position="432"/>
        <end position="447"/>
    </location>
</feature>
<dbReference type="Gene3D" id="1.25.40.10">
    <property type="entry name" value="Tetratricopeptide repeat domain"/>
    <property type="match status" value="1"/>
</dbReference>
<feature type="compositionally biased region" description="Polar residues" evidence="2">
    <location>
        <begin position="1"/>
        <end position="13"/>
    </location>
</feature>
<dbReference type="PANTHER" id="PTHR46430">
    <property type="entry name" value="PROTEIN SKT5-RELATED"/>
    <property type="match status" value="1"/>
</dbReference>
<evidence type="ECO:0000313" key="3">
    <source>
        <dbReference type="EMBL" id="TKA80234.1"/>
    </source>
</evidence>
<dbReference type="Proteomes" id="UP000309340">
    <property type="component" value="Unassembled WGS sequence"/>
</dbReference>
<feature type="compositionally biased region" description="Pro residues" evidence="2">
    <location>
        <begin position="636"/>
        <end position="649"/>
    </location>
</feature>
<keyword evidence="1" id="KW-0677">Repeat</keyword>
<dbReference type="AlphaFoldDB" id="A0A4U0XRP5"/>
<evidence type="ECO:0000313" key="4">
    <source>
        <dbReference type="Proteomes" id="UP000309340"/>
    </source>
</evidence>
<dbReference type="SMART" id="SM00671">
    <property type="entry name" value="SEL1"/>
    <property type="match status" value="6"/>
</dbReference>
<comment type="caution">
    <text evidence="3">The sequence shown here is derived from an EMBL/GenBank/DDBJ whole genome shotgun (WGS) entry which is preliminary data.</text>
</comment>
<reference evidence="3 4" key="1">
    <citation type="submission" date="2017-03" db="EMBL/GenBank/DDBJ databases">
        <title>Genomes of endolithic fungi from Antarctica.</title>
        <authorList>
            <person name="Coleine C."/>
            <person name="Masonjones S."/>
            <person name="Stajich J.E."/>
        </authorList>
    </citation>
    <scope>NUCLEOTIDE SEQUENCE [LARGE SCALE GENOMIC DNA]</scope>
    <source>
        <strain evidence="3 4">CCFEE 5184</strain>
    </source>
</reference>
<organism evidence="3 4">
    <name type="scientific">Friedmanniomyces simplex</name>
    <dbReference type="NCBI Taxonomy" id="329884"/>
    <lineage>
        <taxon>Eukaryota</taxon>
        <taxon>Fungi</taxon>
        <taxon>Dikarya</taxon>
        <taxon>Ascomycota</taxon>
        <taxon>Pezizomycotina</taxon>
        <taxon>Dothideomycetes</taxon>
        <taxon>Dothideomycetidae</taxon>
        <taxon>Mycosphaerellales</taxon>
        <taxon>Teratosphaeriaceae</taxon>
        <taxon>Friedmanniomyces</taxon>
    </lineage>
</organism>
<evidence type="ECO:0008006" key="5">
    <source>
        <dbReference type="Google" id="ProtNLM"/>
    </source>
</evidence>
<dbReference type="InterPro" id="IPR051726">
    <property type="entry name" value="Chitin_Synth_Reg"/>
</dbReference>
<proteinExistence type="predicted"/>
<accession>A0A4U0XRP5</accession>
<feature type="region of interest" description="Disordered" evidence="2">
    <location>
        <begin position="407"/>
        <end position="507"/>
    </location>
</feature>
<dbReference type="EMBL" id="NAJQ01000074">
    <property type="protein sequence ID" value="TKA80234.1"/>
    <property type="molecule type" value="Genomic_DNA"/>
</dbReference>